<organism evidence="1 2">
    <name type="scientific">Fusarium oxysporum f. sp. lycopersici (strain 4287 / CBS 123668 / FGSC 9935 / NRRL 34936)</name>
    <name type="common">Fusarium vascular wilt of tomato</name>
    <dbReference type="NCBI Taxonomy" id="426428"/>
    <lineage>
        <taxon>Eukaryota</taxon>
        <taxon>Fungi</taxon>
        <taxon>Dikarya</taxon>
        <taxon>Ascomycota</taxon>
        <taxon>Pezizomycotina</taxon>
        <taxon>Sordariomycetes</taxon>
        <taxon>Hypocreomycetidae</taxon>
        <taxon>Hypocreales</taxon>
        <taxon>Nectriaceae</taxon>
        <taxon>Fusarium</taxon>
        <taxon>Fusarium oxysporum species complex</taxon>
    </lineage>
</organism>
<dbReference type="VEuPathDB" id="FungiDB:FOXG_22715"/>
<evidence type="ECO:0000313" key="1">
    <source>
        <dbReference type="EMBL" id="KNB20005.1"/>
    </source>
</evidence>
<gene>
    <name evidence="1" type="ORF">FOXG_22715</name>
</gene>
<sequence length="259" mass="29539">MATCFNDRKDDNVVDKRLRPPVNSIYVRLTAENLIQVPLHEIYQAEAYPKKLQVSLQLGGCDKQQVSKEETNRRHSVFKQLETLIFEGPLRELLLGTKERVKIGSIFMDQYTNIWLHPTPEYLSSNPALDPGLRRALYELWTSAAVKSVNLLVLPLRESDGEGILPLDYEPRCQLSGPFWNQHPHKSHILSVQSIERYKHQHRIVSAFVVKPKGYVLPKGYSLKEISINEEKIHAAGGATVYLQLVGAEDQKFDIQLEG</sequence>
<dbReference type="EMBL" id="DS231738">
    <property type="protein sequence ID" value="KNB20005.1"/>
    <property type="molecule type" value="Genomic_DNA"/>
</dbReference>
<dbReference type="AlphaFoldDB" id="A0A0J9WBV1"/>
<accession>A0A0J9WBV1</accession>
<dbReference type="GeneID" id="28963421"/>
<dbReference type="Proteomes" id="UP000009097">
    <property type="component" value="Unassembled WGS sequence"/>
</dbReference>
<protein>
    <submittedName>
        <fullName evidence="1">Uncharacterized protein</fullName>
    </submittedName>
</protein>
<name>A0A0J9WBV1_FUSO4</name>
<proteinExistence type="predicted"/>
<dbReference type="KEGG" id="fox:FOXG_22715"/>
<reference evidence="1" key="1">
    <citation type="submission" date="2007-04" db="EMBL/GenBank/DDBJ databases">
        <authorList>
            <consortium name="The Broad Institute Genome Sequencing Platform"/>
            <person name="Birren B."/>
            <person name="Lander E."/>
            <person name="Galagan J."/>
            <person name="Nusbaum C."/>
            <person name="Devon K."/>
            <person name="Ma L.-J."/>
            <person name="Jaffe D."/>
            <person name="Butler J."/>
            <person name="Alvarez P."/>
            <person name="Gnerre S."/>
            <person name="Grabherr M."/>
            <person name="Kleber M."/>
            <person name="Mauceli E."/>
            <person name="Brockman W."/>
            <person name="MacCallum I.A."/>
            <person name="Young S."/>
            <person name="LaButti K."/>
            <person name="DeCaprio D."/>
            <person name="Crawford M."/>
            <person name="Koehrsen M."/>
            <person name="Engels R."/>
            <person name="Montgomery P."/>
            <person name="Pearson M."/>
            <person name="Howarth C."/>
            <person name="Larson L."/>
            <person name="White J."/>
            <person name="O'Leary S."/>
            <person name="Kodira C."/>
            <person name="Zeng Q."/>
            <person name="Yandava C."/>
            <person name="Alvarado L."/>
            <person name="Kistler C."/>
            <person name="Shim W.-B."/>
            <person name="Kang S."/>
            <person name="Woloshuk C."/>
        </authorList>
    </citation>
    <scope>NUCLEOTIDE SEQUENCE</scope>
    <source>
        <strain evidence="1">4287</strain>
    </source>
</reference>
<evidence type="ECO:0000313" key="2">
    <source>
        <dbReference type="Proteomes" id="UP000009097"/>
    </source>
</evidence>
<dbReference type="RefSeq" id="XP_018258050.1">
    <property type="nucleotide sequence ID" value="XM_018403126.1"/>
</dbReference>
<reference evidence="1" key="2">
    <citation type="journal article" date="2010" name="Nature">
        <title>Comparative genomics reveals mobile pathogenicity chromosomes in Fusarium.</title>
        <authorList>
            <person name="Ma L.J."/>
            <person name="van der Does H.C."/>
            <person name="Borkovich K.A."/>
            <person name="Coleman J.J."/>
            <person name="Daboussi M.J."/>
            <person name="Di Pietro A."/>
            <person name="Dufresne M."/>
            <person name="Freitag M."/>
            <person name="Grabherr M."/>
            <person name="Henrissat B."/>
            <person name="Houterman P.M."/>
            <person name="Kang S."/>
            <person name="Shim W.B."/>
            <person name="Woloshuk C."/>
            <person name="Xie X."/>
            <person name="Xu J.R."/>
            <person name="Antoniw J."/>
            <person name="Baker S.E."/>
            <person name="Bluhm B.H."/>
            <person name="Breakspear A."/>
            <person name="Brown D.W."/>
            <person name="Butchko R.A."/>
            <person name="Chapman S."/>
            <person name="Coulson R."/>
            <person name="Coutinho P.M."/>
            <person name="Danchin E.G."/>
            <person name="Diener A."/>
            <person name="Gale L.R."/>
            <person name="Gardiner D.M."/>
            <person name="Goff S."/>
            <person name="Hammond-Kosack K.E."/>
            <person name="Hilburn K."/>
            <person name="Hua-Van A."/>
            <person name="Jonkers W."/>
            <person name="Kazan K."/>
            <person name="Kodira C.D."/>
            <person name="Koehrsen M."/>
            <person name="Kumar L."/>
            <person name="Lee Y.H."/>
            <person name="Li L."/>
            <person name="Manners J.M."/>
            <person name="Miranda-Saavedra D."/>
            <person name="Mukherjee M."/>
            <person name="Park G."/>
            <person name="Park J."/>
            <person name="Park S.Y."/>
            <person name="Proctor R.H."/>
            <person name="Regev A."/>
            <person name="Ruiz-Roldan M.C."/>
            <person name="Sain D."/>
            <person name="Sakthikumar S."/>
            <person name="Sykes S."/>
            <person name="Schwartz D.C."/>
            <person name="Turgeon B.G."/>
            <person name="Wapinski I."/>
            <person name="Yoder O."/>
            <person name="Young S."/>
            <person name="Zeng Q."/>
            <person name="Zhou S."/>
            <person name="Galagan J."/>
            <person name="Cuomo C.A."/>
            <person name="Kistler H.C."/>
            <person name="Rep M."/>
        </authorList>
    </citation>
    <scope>NUCLEOTIDE SEQUENCE [LARGE SCALE GENOMIC DNA]</scope>
    <source>
        <strain evidence="1">4287</strain>
    </source>
</reference>